<keyword evidence="10" id="KW-1185">Reference proteome</keyword>
<evidence type="ECO:0000259" key="8">
    <source>
        <dbReference type="PROSITE" id="PS50928"/>
    </source>
</evidence>
<dbReference type="PATRIC" id="fig|104336.4.peg.2584"/>
<keyword evidence="6 7" id="KW-0472">Membrane</keyword>
<feature type="transmembrane region" description="Helical" evidence="7">
    <location>
        <begin position="241"/>
        <end position="267"/>
    </location>
</feature>
<dbReference type="GO" id="GO:0005886">
    <property type="term" value="C:plasma membrane"/>
    <property type="evidence" value="ECO:0007669"/>
    <property type="project" value="UniProtKB-SubCell"/>
</dbReference>
<feature type="transmembrane region" description="Helical" evidence="7">
    <location>
        <begin position="6"/>
        <end position="25"/>
    </location>
</feature>
<dbReference type="GO" id="GO:0055085">
    <property type="term" value="P:transmembrane transport"/>
    <property type="evidence" value="ECO:0007669"/>
    <property type="project" value="InterPro"/>
</dbReference>
<comment type="caution">
    <text evidence="9">The sequence shown here is derived from an EMBL/GenBank/DDBJ whole genome shotgun (WGS) entry which is preliminary data.</text>
</comment>
<feature type="transmembrane region" description="Helical" evidence="7">
    <location>
        <begin position="142"/>
        <end position="163"/>
    </location>
</feature>
<dbReference type="Gene3D" id="1.10.3720.10">
    <property type="entry name" value="MetI-like"/>
    <property type="match status" value="1"/>
</dbReference>
<dbReference type="GeneID" id="94443336"/>
<gene>
    <name evidence="9" type="primary">ugpA</name>
    <name evidence="9" type="ORF">RN50_02539</name>
</gene>
<keyword evidence="2 7" id="KW-0813">Transport</keyword>
<feature type="transmembrane region" description="Helical" evidence="7">
    <location>
        <begin position="59"/>
        <end position="80"/>
    </location>
</feature>
<evidence type="ECO:0000256" key="3">
    <source>
        <dbReference type="ARBA" id="ARBA00022475"/>
    </source>
</evidence>
<comment type="similarity">
    <text evidence="7">Belongs to the binding-protein-dependent transport system permease family.</text>
</comment>
<evidence type="ECO:0000313" key="10">
    <source>
        <dbReference type="Proteomes" id="UP000033572"/>
    </source>
</evidence>
<evidence type="ECO:0000313" key="9">
    <source>
        <dbReference type="EMBL" id="KJL19254.1"/>
    </source>
</evidence>
<evidence type="ECO:0000256" key="2">
    <source>
        <dbReference type="ARBA" id="ARBA00022448"/>
    </source>
</evidence>
<dbReference type="CDD" id="cd06261">
    <property type="entry name" value="TM_PBP2"/>
    <property type="match status" value="1"/>
</dbReference>
<dbReference type="AlphaFoldDB" id="A0A0F0KFQ7"/>
<feature type="domain" description="ABC transmembrane type-1" evidence="8">
    <location>
        <begin position="55"/>
        <end position="268"/>
    </location>
</feature>
<dbReference type="InterPro" id="IPR051393">
    <property type="entry name" value="ABC_transporter_permease"/>
</dbReference>
<evidence type="ECO:0000256" key="6">
    <source>
        <dbReference type="ARBA" id="ARBA00023136"/>
    </source>
</evidence>
<keyword evidence="3" id="KW-1003">Cell membrane</keyword>
<protein>
    <submittedName>
        <fullName evidence="9">sn-glycerol-3-phosphate transport system permease protein UgpA</fullName>
    </submittedName>
</protein>
<reference evidence="9 10" key="1">
    <citation type="submission" date="2015-02" db="EMBL/GenBank/DDBJ databases">
        <title>Draft genome sequences of ten Microbacterium spp. with emphasis on heavy metal contaminated environments.</title>
        <authorList>
            <person name="Corretto E."/>
        </authorList>
    </citation>
    <scope>NUCLEOTIDE SEQUENCE [LARGE SCALE GENOMIC DNA]</scope>
    <source>
        <strain evidence="9 10">DSM 12966</strain>
    </source>
</reference>
<evidence type="ECO:0000256" key="5">
    <source>
        <dbReference type="ARBA" id="ARBA00022989"/>
    </source>
</evidence>
<proteinExistence type="inferred from homology"/>
<comment type="subcellular location">
    <subcellularLocation>
        <location evidence="1 7">Cell membrane</location>
        <topology evidence="1 7">Multi-pass membrane protein</topology>
    </subcellularLocation>
</comment>
<dbReference type="PANTHER" id="PTHR30193">
    <property type="entry name" value="ABC TRANSPORTER PERMEASE PROTEIN"/>
    <property type="match status" value="1"/>
</dbReference>
<dbReference type="Pfam" id="PF00528">
    <property type="entry name" value="BPD_transp_1"/>
    <property type="match status" value="1"/>
</dbReference>
<keyword evidence="4 7" id="KW-0812">Transmembrane</keyword>
<dbReference type="Proteomes" id="UP000033572">
    <property type="component" value="Unassembled WGS sequence"/>
</dbReference>
<keyword evidence="5 7" id="KW-1133">Transmembrane helix</keyword>
<dbReference type="InterPro" id="IPR035906">
    <property type="entry name" value="MetI-like_sf"/>
</dbReference>
<dbReference type="EMBL" id="JYIU01000045">
    <property type="protein sequence ID" value="KJL19254.1"/>
    <property type="molecule type" value="Genomic_DNA"/>
</dbReference>
<dbReference type="PROSITE" id="PS50928">
    <property type="entry name" value="ABC_TM1"/>
    <property type="match status" value="1"/>
</dbReference>
<accession>A0A0F0KFQ7</accession>
<feature type="transmembrane region" description="Helical" evidence="7">
    <location>
        <begin position="92"/>
        <end position="111"/>
    </location>
</feature>
<name>A0A0F0KFQ7_9MICO</name>
<sequence>MLAPGLIILAVFFGLPIIDLIRTSFTQWPGVGEPRYIGIDNYVAAFTSSAVRDALFRSVLLGVGAALVLCAIATVLAALVSGGIRGKAFYRVVWFLPAIAPPSAVAVFWALSVQPRSGAVNAFLGAIGLGDTHAWLADPSTVMYVVIAVAVWAGVGFAFLVILGAMEEVPVSVYEAASIDGASRIRQFFSITLPLVRPVLSMIVLLEVIWAFNGFTLVWGMTQGGPGSASTILPVQVYKDAFLFANFGLAAAVSVIGGLLLLVVGLVGQALGSRKGVDE</sequence>
<feature type="transmembrane region" description="Helical" evidence="7">
    <location>
        <begin position="199"/>
        <end position="221"/>
    </location>
</feature>
<dbReference type="KEGG" id="mfol:DXT68_02945"/>
<evidence type="ECO:0000256" key="7">
    <source>
        <dbReference type="RuleBase" id="RU363032"/>
    </source>
</evidence>
<organism evidence="9 10">
    <name type="scientific">Microbacterium foliorum</name>
    <dbReference type="NCBI Taxonomy" id="104336"/>
    <lineage>
        <taxon>Bacteria</taxon>
        <taxon>Bacillati</taxon>
        <taxon>Actinomycetota</taxon>
        <taxon>Actinomycetes</taxon>
        <taxon>Micrococcales</taxon>
        <taxon>Microbacteriaceae</taxon>
        <taxon>Microbacterium</taxon>
    </lineage>
</organism>
<evidence type="ECO:0000256" key="1">
    <source>
        <dbReference type="ARBA" id="ARBA00004651"/>
    </source>
</evidence>
<dbReference type="PANTHER" id="PTHR30193:SF41">
    <property type="entry name" value="DIACETYLCHITOBIOSE UPTAKE SYSTEM PERMEASE PROTEIN NGCF"/>
    <property type="match status" value="1"/>
</dbReference>
<dbReference type="InterPro" id="IPR000515">
    <property type="entry name" value="MetI-like"/>
</dbReference>
<evidence type="ECO:0000256" key="4">
    <source>
        <dbReference type="ARBA" id="ARBA00022692"/>
    </source>
</evidence>
<dbReference type="SUPFAM" id="SSF161098">
    <property type="entry name" value="MetI-like"/>
    <property type="match status" value="1"/>
</dbReference>
<dbReference type="RefSeq" id="WP_045254866.1">
    <property type="nucleotide sequence ID" value="NZ_CP031425.1"/>
</dbReference>